<organism evidence="5 6">
    <name type="scientific">Microbacterium deminutum</name>
    <dbReference type="NCBI Taxonomy" id="344164"/>
    <lineage>
        <taxon>Bacteria</taxon>
        <taxon>Bacillati</taxon>
        <taxon>Actinomycetota</taxon>
        <taxon>Actinomycetes</taxon>
        <taxon>Micrococcales</taxon>
        <taxon>Microbacteriaceae</taxon>
        <taxon>Microbacterium</taxon>
    </lineage>
</organism>
<name>A0ABN2R8T2_9MICO</name>
<accession>A0ABN2R8T2</accession>
<proteinExistence type="inferred from homology"/>
<dbReference type="Gene3D" id="2.40.50.140">
    <property type="entry name" value="Nucleic acid-binding proteins"/>
    <property type="match status" value="1"/>
</dbReference>
<protein>
    <recommendedName>
        <fullName evidence="2 3">Single-stranded DNA-binding protein</fullName>
        <shortName evidence="2">SSB</shortName>
    </recommendedName>
</protein>
<keyword evidence="6" id="KW-1185">Reference proteome</keyword>
<evidence type="ECO:0000256" key="3">
    <source>
        <dbReference type="RuleBase" id="RU000524"/>
    </source>
</evidence>
<dbReference type="Pfam" id="PF00436">
    <property type="entry name" value="SSB"/>
    <property type="match status" value="1"/>
</dbReference>
<dbReference type="InterPro" id="IPR000424">
    <property type="entry name" value="Primosome_PriB/ssb"/>
</dbReference>
<dbReference type="HAMAP" id="MF_00984">
    <property type="entry name" value="SSB"/>
    <property type="match status" value="1"/>
</dbReference>
<sequence length="178" mass="19250">MNETITITGNIATDPEHKHTAGGVSITTFRVASGQRRYDRQSGAWVDAATNWYTVSTFRSLADHAFHSLRKGDRVLLTGRLRVRDWDNGAKRGTTAEIDAEAIGHDLLWGTSRFEKDRPGTIASHGQGDAWTPPASPADEWTAPGVTEDPATEWPVATVRAAGSDARPLELAAADAPF</sequence>
<dbReference type="EMBL" id="BAAAOG010000007">
    <property type="protein sequence ID" value="GAA1965449.1"/>
    <property type="molecule type" value="Genomic_DNA"/>
</dbReference>
<feature type="region of interest" description="Disordered" evidence="4">
    <location>
        <begin position="118"/>
        <end position="151"/>
    </location>
</feature>
<evidence type="ECO:0000256" key="2">
    <source>
        <dbReference type="HAMAP-Rule" id="MF_00984"/>
    </source>
</evidence>
<comment type="subunit">
    <text evidence="2">Homotetramer.</text>
</comment>
<dbReference type="SUPFAM" id="SSF50249">
    <property type="entry name" value="Nucleic acid-binding proteins"/>
    <property type="match status" value="1"/>
</dbReference>
<keyword evidence="1 2" id="KW-0238">DNA-binding</keyword>
<evidence type="ECO:0000313" key="5">
    <source>
        <dbReference type="EMBL" id="GAA1965449.1"/>
    </source>
</evidence>
<dbReference type="RefSeq" id="WP_344096160.1">
    <property type="nucleotide sequence ID" value="NZ_BAAAOG010000007.1"/>
</dbReference>
<dbReference type="PANTHER" id="PTHR10302">
    <property type="entry name" value="SINGLE-STRANDED DNA-BINDING PROTEIN"/>
    <property type="match status" value="1"/>
</dbReference>
<evidence type="ECO:0000313" key="6">
    <source>
        <dbReference type="Proteomes" id="UP001499933"/>
    </source>
</evidence>
<dbReference type="Proteomes" id="UP001499933">
    <property type="component" value="Unassembled WGS sequence"/>
</dbReference>
<dbReference type="PANTHER" id="PTHR10302:SF0">
    <property type="entry name" value="SINGLE-STRANDED DNA-BINDING PROTEIN, MITOCHONDRIAL"/>
    <property type="match status" value="1"/>
</dbReference>
<dbReference type="CDD" id="cd04496">
    <property type="entry name" value="SSB_OBF"/>
    <property type="match status" value="1"/>
</dbReference>
<comment type="caution">
    <text evidence="5">The sequence shown here is derived from an EMBL/GenBank/DDBJ whole genome shotgun (WGS) entry which is preliminary data.</text>
</comment>
<dbReference type="PROSITE" id="PS50935">
    <property type="entry name" value="SSB"/>
    <property type="match status" value="1"/>
</dbReference>
<dbReference type="InterPro" id="IPR012340">
    <property type="entry name" value="NA-bd_OB-fold"/>
</dbReference>
<dbReference type="NCBIfam" id="TIGR00621">
    <property type="entry name" value="ssb"/>
    <property type="match status" value="1"/>
</dbReference>
<evidence type="ECO:0000256" key="1">
    <source>
        <dbReference type="ARBA" id="ARBA00023125"/>
    </source>
</evidence>
<evidence type="ECO:0000256" key="4">
    <source>
        <dbReference type="SAM" id="MobiDB-lite"/>
    </source>
</evidence>
<dbReference type="InterPro" id="IPR011344">
    <property type="entry name" value="ssDNA-bd"/>
</dbReference>
<comment type="caution">
    <text evidence="2">Lacks conserved residue(s) required for the propagation of feature annotation.</text>
</comment>
<gene>
    <name evidence="5" type="ORF">GCM10009776_30400</name>
</gene>
<reference evidence="5 6" key="1">
    <citation type="journal article" date="2019" name="Int. J. Syst. Evol. Microbiol.">
        <title>The Global Catalogue of Microorganisms (GCM) 10K type strain sequencing project: providing services to taxonomists for standard genome sequencing and annotation.</title>
        <authorList>
            <consortium name="The Broad Institute Genomics Platform"/>
            <consortium name="The Broad Institute Genome Sequencing Center for Infectious Disease"/>
            <person name="Wu L."/>
            <person name="Ma J."/>
        </authorList>
    </citation>
    <scope>NUCLEOTIDE SEQUENCE [LARGE SCALE GENOMIC DNA]</scope>
    <source>
        <strain evidence="5 6">JCM 14901</strain>
    </source>
</reference>
<dbReference type="GO" id="GO:0003677">
    <property type="term" value="F:DNA binding"/>
    <property type="evidence" value="ECO:0007669"/>
    <property type="project" value="UniProtKB-KW"/>
</dbReference>